<organism evidence="1 2">
    <name type="scientific">Actinomadura fulvescens</name>
    <dbReference type="NCBI Taxonomy" id="46160"/>
    <lineage>
        <taxon>Bacteria</taxon>
        <taxon>Bacillati</taxon>
        <taxon>Actinomycetota</taxon>
        <taxon>Actinomycetes</taxon>
        <taxon>Streptosporangiales</taxon>
        <taxon>Thermomonosporaceae</taxon>
        <taxon>Actinomadura</taxon>
    </lineage>
</organism>
<reference evidence="2" key="1">
    <citation type="journal article" date="2019" name="Int. J. Syst. Evol. Microbiol.">
        <title>The Global Catalogue of Microorganisms (GCM) 10K type strain sequencing project: providing services to taxonomists for standard genome sequencing and annotation.</title>
        <authorList>
            <consortium name="The Broad Institute Genomics Platform"/>
            <consortium name="The Broad Institute Genome Sequencing Center for Infectious Disease"/>
            <person name="Wu L."/>
            <person name="Ma J."/>
        </authorList>
    </citation>
    <scope>NUCLEOTIDE SEQUENCE [LARGE SCALE GENOMIC DNA]</scope>
    <source>
        <strain evidence="2">JCM 6833</strain>
    </source>
</reference>
<evidence type="ECO:0000313" key="1">
    <source>
        <dbReference type="EMBL" id="GAA2607126.1"/>
    </source>
</evidence>
<comment type="caution">
    <text evidence="1">The sequence shown here is derived from an EMBL/GenBank/DDBJ whole genome shotgun (WGS) entry which is preliminary data.</text>
</comment>
<dbReference type="Proteomes" id="UP001501509">
    <property type="component" value="Unassembled WGS sequence"/>
</dbReference>
<proteinExistence type="predicted"/>
<dbReference type="EMBL" id="BAAATD010000006">
    <property type="protein sequence ID" value="GAA2607126.1"/>
    <property type="molecule type" value="Genomic_DNA"/>
</dbReference>
<sequence length="72" mass="7834">MLGADVVVVEHPGLFLSQNDNPPRAVGKPLEHLVAPHRAVGQSPERPVLSSRMLARPEKANPVHSHQETFPS</sequence>
<accession>A0ABP6C848</accession>
<evidence type="ECO:0000313" key="2">
    <source>
        <dbReference type="Proteomes" id="UP001501509"/>
    </source>
</evidence>
<keyword evidence="2" id="KW-1185">Reference proteome</keyword>
<protein>
    <submittedName>
        <fullName evidence="1">Uncharacterized protein</fullName>
    </submittedName>
</protein>
<name>A0ABP6C848_9ACTN</name>
<gene>
    <name evidence="1" type="ORF">GCM10010411_46700</name>
</gene>